<feature type="domain" description="D-aminopeptidase" evidence="3">
    <location>
        <begin position="357"/>
        <end position="545"/>
    </location>
</feature>
<reference evidence="4 5" key="1">
    <citation type="submission" date="2022-07" db="EMBL/GenBank/DDBJ databases">
        <title>Bombella genomes.</title>
        <authorList>
            <person name="Harer L."/>
            <person name="Styblova S."/>
            <person name="Ehrmann M."/>
        </authorList>
    </citation>
    <scope>NUCLEOTIDE SEQUENCE [LARGE SCALE GENOMIC DNA]</scope>
    <source>
        <strain evidence="4 5">TMW 2.2556</strain>
    </source>
</reference>
<keyword evidence="1 4" id="KW-0645">Protease</keyword>
<dbReference type="GO" id="GO:0004177">
    <property type="term" value="F:aminopeptidase activity"/>
    <property type="evidence" value="ECO:0007669"/>
    <property type="project" value="UniProtKB-KW"/>
</dbReference>
<comment type="caution">
    <text evidence="4">The sequence shown here is derived from an EMBL/GenBank/DDBJ whole genome shotgun (WGS) entry which is preliminary data.</text>
</comment>
<gene>
    <name evidence="4" type="ORF">NQF89_07815</name>
</gene>
<dbReference type="InterPro" id="IPR050491">
    <property type="entry name" value="AmpC-like"/>
</dbReference>
<dbReference type="Gene3D" id="3.40.710.10">
    <property type="entry name" value="DD-peptidase/beta-lactamase superfamily"/>
    <property type="match status" value="1"/>
</dbReference>
<protein>
    <submittedName>
        <fullName evidence="4">D-aminopeptidase</fullName>
        <ecNumber evidence="4">3.4.11.19</ecNumber>
    </submittedName>
</protein>
<evidence type="ECO:0000313" key="4">
    <source>
        <dbReference type="EMBL" id="MCX5620329.1"/>
    </source>
</evidence>
<dbReference type="InterPro" id="IPR012338">
    <property type="entry name" value="Beta-lactam/transpept-like"/>
</dbReference>
<dbReference type="EMBL" id="JANIDX010000007">
    <property type="protein sequence ID" value="MCX5620329.1"/>
    <property type="molecule type" value="Genomic_DNA"/>
</dbReference>
<organism evidence="4 5">
    <name type="scientific">Bombella pollinis</name>
    <dbReference type="NCBI Taxonomy" id="2967337"/>
    <lineage>
        <taxon>Bacteria</taxon>
        <taxon>Pseudomonadati</taxon>
        <taxon>Pseudomonadota</taxon>
        <taxon>Alphaproteobacteria</taxon>
        <taxon>Acetobacterales</taxon>
        <taxon>Acetobacteraceae</taxon>
        <taxon>Bombella</taxon>
    </lineage>
</organism>
<evidence type="ECO:0000259" key="3">
    <source>
        <dbReference type="Pfam" id="PF07930"/>
    </source>
</evidence>
<proteinExistence type="predicted"/>
<feature type="domain" description="Beta-lactamase-related" evidence="2">
    <location>
        <begin position="16"/>
        <end position="335"/>
    </location>
</feature>
<name>A0ABT3WQ26_9PROT</name>
<dbReference type="RefSeq" id="WP_266137912.1">
    <property type="nucleotide sequence ID" value="NZ_JANIDX010000007.1"/>
</dbReference>
<keyword evidence="1 4" id="KW-0031">Aminopeptidase</keyword>
<evidence type="ECO:0000313" key="5">
    <source>
        <dbReference type="Proteomes" id="UP001165575"/>
    </source>
</evidence>
<dbReference type="SUPFAM" id="SSF56601">
    <property type="entry name" value="beta-lactamase/transpeptidase-like"/>
    <property type="match status" value="1"/>
</dbReference>
<evidence type="ECO:0000256" key="1">
    <source>
        <dbReference type="ARBA" id="ARBA00022438"/>
    </source>
</evidence>
<sequence length="560" mass="62269">MSAPHPHISRSERIKKAITAIQHRYPGPGGAVAVLHEGKVIACQTWGYASLERRIPFTPTSLFRICSITKQFTCATMLARYNDPEILAPYIRKRLPHLLSDPPSIAHLAHNQSGLRDYWAVAMLHGAAIEGHFSPADSERVIAGTRSLHFIPGTSYSYVNQNFRLISEAMEEESGLSFASLLQEHIFKPVGMDHAILAAETTALPDGTTGYEGTKEGGYWPARNHIYWTGDAGMAASLEDIIAWEQFIDQQRDDPQGLYNRLCPIVQFDNGHKAPYSYGLQHGKIAGYDITSHGGALRGWRSNRLHCAKQRLSVVVLFNHMAPAQQAAADLAHAFLGDEAAKPTPSPARSCPTSPHMLEGLWLDEETGLSARISAAEPGKLQLRYLMLPETLDMIDPHLAENGSVTLRHIHDKTMHTTPPNRTEGAHILMIRPGENRHALLRPYPTTPQPSLEDLTGLYDCEELDNARITITNQGGLLYGGFSGFLGTGRMERLEHLGPDLWVLPCPRALDHTAPGDWTLHFERRHGHIHQLRISCWLARNLIYQRLPKHEADNIARTPA</sequence>
<dbReference type="Pfam" id="PF07930">
    <property type="entry name" value="DAP_B"/>
    <property type="match status" value="1"/>
</dbReference>
<evidence type="ECO:0000259" key="2">
    <source>
        <dbReference type="Pfam" id="PF00144"/>
    </source>
</evidence>
<dbReference type="Gene3D" id="2.40.128.50">
    <property type="match status" value="2"/>
</dbReference>
<dbReference type="InterPro" id="IPR001466">
    <property type="entry name" value="Beta-lactam-related"/>
</dbReference>
<dbReference type="PANTHER" id="PTHR46825:SF9">
    <property type="entry name" value="BETA-LACTAMASE-RELATED DOMAIN-CONTAINING PROTEIN"/>
    <property type="match status" value="1"/>
</dbReference>
<dbReference type="PANTHER" id="PTHR46825">
    <property type="entry name" value="D-ALANYL-D-ALANINE-CARBOXYPEPTIDASE/ENDOPEPTIDASE AMPH"/>
    <property type="match status" value="1"/>
</dbReference>
<dbReference type="InterPro" id="IPR012856">
    <property type="entry name" value="DAP_B_dom"/>
</dbReference>
<accession>A0ABT3WQ26</accession>
<dbReference type="InterPro" id="IPR027279">
    <property type="entry name" value="D_amino_pept/lipop_sf"/>
</dbReference>
<keyword evidence="5" id="KW-1185">Reference proteome</keyword>
<dbReference type="NCBIfam" id="NF009622">
    <property type="entry name" value="PRK13128.1"/>
    <property type="match status" value="1"/>
</dbReference>
<dbReference type="Pfam" id="PF00144">
    <property type="entry name" value="Beta-lactamase"/>
    <property type="match status" value="1"/>
</dbReference>
<dbReference type="Proteomes" id="UP001165575">
    <property type="component" value="Unassembled WGS sequence"/>
</dbReference>
<dbReference type="EC" id="3.4.11.19" evidence="4"/>
<keyword evidence="4" id="KW-0378">Hydrolase</keyword>
<dbReference type="SUPFAM" id="SSF50886">
    <property type="entry name" value="D-aminopeptidase, middle and C-terminal domains"/>
    <property type="match status" value="2"/>
</dbReference>